<organism evidence="2 3">
    <name type="scientific">Ruminococcus albus (strain ATCC 27210 / DSM 20455 / JCM 14654 / NCDO 2250 / 7)</name>
    <dbReference type="NCBI Taxonomy" id="697329"/>
    <lineage>
        <taxon>Bacteria</taxon>
        <taxon>Bacillati</taxon>
        <taxon>Bacillota</taxon>
        <taxon>Clostridia</taxon>
        <taxon>Eubacteriales</taxon>
        <taxon>Oscillospiraceae</taxon>
        <taxon>Ruminococcus</taxon>
    </lineage>
</organism>
<evidence type="ECO:0000313" key="2">
    <source>
        <dbReference type="EMBL" id="ADU21130.1"/>
    </source>
</evidence>
<gene>
    <name evidence="2" type="ordered locus">Rumal_0581</name>
</gene>
<dbReference type="SUPFAM" id="SSF53300">
    <property type="entry name" value="vWA-like"/>
    <property type="match status" value="1"/>
</dbReference>
<dbReference type="KEGG" id="ral:Rumal_0581"/>
<dbReference type="EMBL" id="CP002403">
    <property type="protein sequence ID" value="ADU21130.1"/>
    <property type="molecule type" value="Genomic_DNA"/>
</dbReference>
<feature type="domain" description="VWFA" evidence="1">
    <location>
        <begin position="38"/>
        <end position="220"/>
    </location>
</feature>
<dbReference type="Pfam" id="PF00092">
    <property type="entry name" value="VWA"/>
    <property type="match status" value="1"/>
</dbReference>
<dbReference type="AlphaFoldDB" id="E6UGU3"/>
<dbReference type="eggNOG" id="COG4245">
    <property type="taxonomic scope" value="Bacteria"/>
</dbReference>
<dbReference type="InterPro" id="IPR002035">
    <property type="entry name" value="VWF_A"/>
</dbReference>
<dbReference type="RefSeq" id="WP_013497321.1">
    <property type="nucleotide sequence ID" value="NC_014833.1"/>
</dbReference>
<dbReference type="SMART" id="SM00327">
    <property type="entry name" value="VWA"/>
    <property type="match status" value="1"/>
</dbReference>
<name>E6UGU3_RUMA7</name>
<accession>E6UGU3</accession>
<dbReference type="Gene3D" id="3.40.50.410">
    <property type="entry name" value="von Willebrand factor, type A domain"/>
    <property type="match status" value="1"/>
</dbReference>
<proteinExistence type="predicted"/>
<dbReference type="STRING" id="697329.Rumal_0581"/>
<evidence type="ECO:0000259" key="1">
    <source>
        <dbReference type="PROSITE" id="PS50234"/>
    </source>
</evidence>
<protein>
    <submittedName>
        <fullName evidence="2">von Willebrand factor type A</fullName>
    </submittedName>
</protein>
<dbReference type="InterPro" id="IPR036465">
    <property type="entry name" value="vWFA_dom_sf"/>
</dbReference>
<sequence>MNNNLNSDVKENTTVDDLLDFDDDDPLGATAVSKKSLVIFFLIDTSGSMKGKKMGQLNTVMEELIPEIRKVGEADTDVKVAVLTFDTDVKWMYSAPISIEDFEWARLGAQGVTSMGAAFTELAARMSRNSFLNSPSLSFAPVMFLMTDGYPSDDYKSGLKALQTNSWYKFGLKAALGIGDEANDEMLAEFTGSKETVVHAYTGGQLASMIKIIAVTASQIGSKSMTLSDETNEELSEEDVYAAKQKMLGQQIQELVGDQTDGSDVPYDTGW</sequence>
<dbReference type="Proteomes" id="UP000006919">
    <property type="component" value="Chromosome"/>
</dbReference>
<dbReference type="HOGENOM" id="CLU_082324_0_0_9"/>
<reference evidence="2 3" key="1">
    <citation type="journal article" date="2011" name="J. Bacteriol.">
        <title>Complete genome of the cellulolytic ruminal bacterium Ruminococcus albus 7.</title>
        <authorList>
            <person name="Suen G."/>
            <person name="Stevenson D.M."/>
            <person name="Bruce D.C."/>
            <person name="Chertkov O."/>
            <person name="Copeland A."/>
            <person name="Cheng J.F."/>
            <person name="Detter C."/>
            <person name="Detter J.C."/>
            <person name="Goodwin L.A."/>
            <person name="Han C.S."/>
            <person name="Hauser L.J."/>
            <person name="Ivanova N.N."/>
            <person name="Kyrpides N.C."/>
            <person name="Land M.L."/>
            <person name="Lapidus A."/>
            <person name="Lucas S."/>
            <person name="Ovchinnikova G."/>
            <person name="Pitluck S."/>
            <person name="Tapia R."/>
            <person name="Woyke T."/>
            <person name="Boyum J."/>
            <person name="Mead D."/>
            <person name="Weimer P.J."/>
        </authorList>
    </citation>
    <scope>NUCLEOTIDE SEQUENCE [LARGE SCALE GENOMIC DNA]</scope>
    <source>
        <strain evidence="3">ATCC 27210 / DSM 20455 / JCM 14654 / NCDO 2250 / 7</strain>
    </source>
</reference>
<evidence type="ECO:0000313" key="3">
    <source>
        <dbReference type="Proteomes" id="UP000006919"/>
    </source>
</evidence>
<dbReference type="OrthoDB" id="9806395at2"/>
<dbReference type="PROSITE" id="PS50234">
    <property type="entry name" value="VWFA"/>
    <property type="match status" value="1"/>
</dbReference>